<dbReference type="Gene3D" id="3.30.1330.40">
    <property type="entry name" value="RutC-like"/>
    <property type="match status" value="1"/>
</dbReference>
<proteinExistence type="predicted"/>
<dbReference type="InterPro" id="IPR013813">
    <property type="entry name" value="Endoribo_LPSP/chorism_mut-like"/>
</dbReference>
<accession>A0A9J7AUS4</accession>
<dbReference type="PANTHER" id="PTHR43760">
    <property type="entry name" value="ENDORIBONUCLEASE-RELATED"/>
    <property type="match status" value="1"/>
</dbReference>
<dbReference type="RefSeq" id="WP_257767658.1">
    <property type="nucleotide sequence ID" value="NZ_CP102480.1"/>
</dbReference>
<name>A0A9J7AUS4_9PROT</name>
<feature type="domain" description="Endoribonuclease L-PSP/chorismate mutase-like" evidence="1">
    <location>
        <begin position="7"/>
        <end position="145"/>
    </location>
</feature>
<dbReference type="CDD" id="cd02199">
    <property type="entry name" value="YjgF_YER057c_UK114_like_1"/>
    <property type="match status" value="1"/>
</dbReference>
<evidence type="ECO:0000259" key="1">
    <source>
        <dbReference type="Pfam" id="PF14588"/>
    </source>
</evidence>
<sequence>MAGAIDARLTELGIELPNAAAPAANYVPYVISGKTLYISGQVPFWNGELKGVGKVGKDMTAEEAQKIARICALNIIAQAKAACGGDLDKVARVVKVGGFVNATDDFTQHPMVVNGASDLMVEVFGDKGKHSRFAVGAGSLPLGVAVEVEAVIELA</sequence>
<dbReference type="Pfam" id="PF14588">
    <property type="entry name" value="YjgF_endoribonc"/>
    <property type="match status" value="1"/>
</dbReference>
<gene>
    <name evidence="2" type="ORF">NUH88_17345</name>
</gene>
<dbReference type="PANTHER" id="PTHR43760:SF1">
    <property type="entry name" value="ENDORIBONUCLEASE L-PSP_CHORISMATE MUTASE-LIKE DOMAIN-CONTAINING PROTEIN"/>
    <property type="match status" value="1"/>
</dbReference>
<dbReference type="AlphaFoldDB" id="A0A9J7AUS4"/>
<dbReference type="InterPro" id="IPR035959">
    <property type="entry name" value="RutC-like_sf"/>
</dbReference>
<protein>
    <submittedName>
        <fullName evidence="2">RidA family protein</fullName>
    </submittedName>
</protein>
<keyword evidence="3" id="KW-1185">Reference proteome</keyword>
<dbReference type="EMBL" id="CP102480">
    <property type="protein sequence ID" value="UUX49157.1"/>
    <property type="molecule type" value="Genomic_DNA"/>
</dbReference>
<organism evidence="2 3">
    <name type="scientific">Nisaea acidiphila</name>
    <dbReference type="NCBI Taxonomy" id="1862145"/>
    <lineage>
        <taxon>Bacteria</taxon>
        <taxon>Pseudomonadati</taxon>
        <taxon>Pseudomonadota</taxon>
        <taxon>Alphaproteobacteria</taxon>
        <taxon>Rhodospirillales</taxon>
        <taxon>Thalassobaculaceae</taxon>
        <taxon>Nisaea</taxon>
    </lineage>
</organism>
<evidence type="ECO:0000313" key="3">
    <source>
        <dbReference type="Proteomes" id="UP001060336"/>
    </source>
</evidence>
<dbReference type="Proteomes" id="UP001060336">
    <property type="component" value="Chromosome"/>
</dbReference>
<dbReference type="SUPFAM" id="SSF55298">
    <property type="entry name" value="YjgF-like"/>
    <property type="match status" value="1"/>
</dbReference>
<evidence type="ECO:0000313" key="2">
    <source>
        <dbReference type="EMBL" id="UUX49157.1"/>
    </source>
</evidence>
<reference evidence="2" key="1">
    <citation type="submission" date="2022-08" db="EMBL/GenBank/DDBJ databases">
        <title>Nisaea acidiphila sp. nov., isolated from a marine algal debris and emended description of the genus Nisaea Urios et al. 2008.</title>
        <authorList>
            <person name="Kwon K."/>
        </authorList>
    </citation>
    <scope>NUCLEOTIDE SEQUENCE</scope>
    <source>
        <strain evidence="2">MEBiC11861</strain>
    </source>
</reference>
<dbReference type="KEGG" id="naci:NUH88_17345"/>